<accession>A0A2N4UNN9</accession>
<dbReference type="PANTHER" id="PTHR39426:SF1">
    <property type="entry name" value="HOMOLOGY TO DEATH-ON-CURING PROTEIN OF PHAGE P1"/>
    <property type="match status" value="1"/>
</dbReference>
<sequence length="124" mass="13765">MITLSLDDVINIHDEILTTERGSQGYYGNDRLGGALGRIETNVLYGGMDDLFEVAALYIEAISKGHCFVDANKRTALTAASTFLELHDVTLKTEKNLAYVVESFVKNEINSNDLADILREMSIY</sequence>
<dbReference type="AlphaFoldDB" id="A0A2N4UNN9"/>
<protein>
    <recommendedName>
        <fullName evidence="1">Fido domain-containing protein</fullName>
    </recommendedName>
</protein>
<dbReference type="Proteomes" id="UP000234420">
    <property type="component" value="Unassembled WGS sequence"/>
</dbReference>
<dbReference type="Gene3D" id="1.20.120.1870">
    <property type="entry name" value="Fic/DOC protein, Fido domain"/>
    <property type="match status" value="1"/>
</dbReference>
<dbReference type="NCBIfam" id="TIGR01550">
    <property type="entry name" value="DOC_P1"/>
    <property type="match status" value="1"/>
</dbReference>
<dbReference type="RefSeq" id="WP_101769949.1">
    <property type="nucleotide sequence ID" value="NZ_BPPU01000005.1"/>
</dbReference>
<dbReference type="GO" id="GO:0016301">
    <property type="term" value="F:kinase activity"/>
    <property type="evidence" value="ECO:0007669"/>
    <property type="project" value="InterPro"/>
</dbReference>
<dbReference type="InterPro" id="IPR003812">
    <property type="entry name" value="Fido"/>
</dbReference>
<feature type="domain" description="Fido" evidence="1">
    <location>
        <begin position="4"/>
        <end position="124"/>
    </location>
</feature>
<dbReference type="EMBL" id="NPIB01000027">
    <property type="protein sequence ID" value="PLC56634.1"/>
    <property type="molecule type" value="Genomic_DNA"/>
</dbReference>
<evidence type="ECO:0000313" key="3">
    <source>
        <dbReference type="Proteomes" id="UP000234420"/>
    </source>
</evidence>
<gene>
    <name evidence="2" type="ORF">CIK00_17595</name>
</gene>
<dbReference type="InterPro" id="IPR053737">
    <property type="entry name" value="Type_II_TA_Toxin"/>
</dbReference>
<dbReference type="PANTHER" id="PTHR39426">
    <property type="entry name" value="HOMOLOGY TO DEATH-ON-CURING PROTEIN OF PHAGE P1"/>
    <property type="match status" value="1"/>
</dbReference>
<comment type="caution">
    <text evidence="2">The sequence shown here is derived from an EMBL/GenBank/DDBJ whole genome shotgun (WGS) entry which is preliminary data.</text>
</comment>
<organism evidence="2 3">
    <name type="scientific">Photobacterium carnosum</name>
    <dbReference type="NCBI Taxonomy" id="2023717"/>
    <lineage>
        <taxon>Bacteria</taxon>
        <taxon>Pseudomonadati</taxon>
        <taxon>Pseudomonadota</taxon>
        <taxon>Gammaproteobacteria</taxon>
        <taxon>Vibrionales</taxon>
        <taxon>Vibrionaceae</taxon>
        <taxon>Photobacterium</taxon>
    </lineage>
</organism>
<dbReference type="PIRSF" id="PIRSF018297">
    <property type="entry name" value="Doc"/>
    <property type="match status" value="1"/>
</dbReference>
<dbReference type="OrthoDB" id="9802752at2"/>
<keyword evidence="3" id="KW-1185">Reference proteome</keyword>
<evidence type="ECO:0000259" key="1">
    <source>
        <dbReference type="PROSITE" id="PS51459"/>
    </source>
</evidence>
<proteinExistence type="predicted"/>
<dbReference type="PROSITE" id="PS51459">
    <property type="entry name" value="FIDO"/>
    <property type="match status" value="1"/>
</dbReference>
<name>A0A2N4UNN9_9GAMM</name>
<dbReference type="GeneID" id="69966392"/>
<dbReference type="InterPro" id="IPR006440">
    <property type="entry name" value="Doc"/>
</dbReference>
<reference evidence="2 3" key="1">
    <citation type="journal article" date="2018" name="Syst. Appl. Microbiol.">
        <title>Photobacterium carnosum sp. nov., isolated from spoiled modified atmosphere packaged poultry meat.</title>
        <authorList>
            <person name="Hilgarth M."/>
            <person name="Fuertes S."/>
            <person name="Ehrmann M."/>
            <person name="Vogel R.F."/>
        </authorList>
    </citation>
    <scope>NUCLEOTIDE SEQUENCE [LARGE SCALE GENOMIC DNA]</scope>
    <source>
        <strain evidence="2 3">TMW 2.2021</strain>
    </source>
</reference>
<dbReference type="Pfam" id="PF02661">
    <property type="entry name" value="Fic"/>
    <property type="match status" value="1"/>
</dbReference>
<evidence type="ECO:0000313" key="2">
    <source>
        <dbReference type="EMBL" id="PLC56634.1"/>
    </source>
</evidence>